<feature type="domain" description="ABC transmembrane type-1" evidence="9">
    <location>
        <begin position="73"/>
        <end position="261"/>
    </location>
</feature>
<comment type="similarity">
    <text evidence="2">Belongs to the binding-protein-dependent transport system permease family. CysTW subfamily.</text>
</comment>
<feature type="transmembrane region" description="Helical" evidence="8">
    <location>
        <begin position="111"/>
        <end position="135"/>
    </location>
</feature>
<keyword evidence="11" id="KW-1185">Reference proteome</keyword>
<dbReference type="InterPro" id="IPR051789">
    <property type="entry name" value="Bact_Polyamine_Transport"/>
</dbReference>
<evidence type="ECO:0000256" key="3">
    <source>
        <dbReference type="ARBA" id="ARBA00022448"/>
    </source>
</evidence>
<keyword evidence="6 8" id="KW-1133">Transmembrane helix</keyword>
<sequence>MNFTRIHCIRFTMKNRTKLPNIYLTILLIVMYLPIIIVIIYSFNNSEQSTIWGGYTLEWYHKLLDDWTLMEALKNSLVLGILSSLAAGIIGTIGAVGMTKVHLRSKGIMEYISTLPIMIPEIILGMVFMVFFSLLGLPFGMVTLVIAHTSFCIPYVYMMVKSRLVGMEQSYVEAARDLGASEVRAFIDITIPLILPAIISGMLLSFAMSLDDVVISIFVTGATTNTLPIKIYTQLKTGITPEINALSTLMLIVTFLIVFISNRIRKRKRY</sequence>
<gene>
    <name evidence="10" type="ORF">bsdtb5_25550</name>
</gene>
<reference evidence="10 11" key="1">
    <citation type="submission" date="2020-11" db="EMBL/GenBank/DDBJ databases">
        <title>Draft genome sequencing of a Lachnospiraceae strain isolated from anoxic soil subjected to BSD treatment.</title>
        <authorList>
            <person name="Uek A."/>
            <person name="Tonouchi A."/>
        </authorList>
    </citation>
    <scope>NUCLEOTIDE SEQUENCE [LARGE SCALE GENOMIC DNA]</scope>
    <source>
        <strain evidence="10 11">TB5</strain>
    </source>
</reference>
<dbReference type="GO" id="GO:0005886">
    <property type="term" value="C:plasma membrane"/>
    <property type="evidence" value="ECO:0007669"/>
    <property type="project" value="UniProtKB-SubCell"/>
</dbReference>
<evidence type="ECO:0000256" key="2">
    <source>
        <dbReference type="ARBA" id="ARBA00007069"/>
    </source>
</evidence>
<dbReference type="EMBL" id="AP024169">
    <property type="protein sequence ID" value="BCN31260.1"/>
    <property type="molecule type" value="Genomic_DNA"/>
</dbReference>
<keyword evidence="3 8" id="KW-0813">Transport</keyword>
<evidence type="ECO:0000256" key="8">
    <source>
        <dbReference type="RuleBase" id="RU363032"/>
    </source>
</evidence>
<name>A0A7R7ELU9_9FIRM</name>
<dbReference type="InterPro" id="IPR000515">
    <property type="entry name" value="MetI-like"/>
</dbReference>
<feature type="transmembrane region" description="Helical" evidence="8">
    <location>
        <begin position="185"/>
        <end position="208"/>
    </location>
</feature>
<dbReference type="PANTHER" id="PTHR43848">
    <property type="entry name" value="PUTRESCINE TRANSPORT SYSTEM PERMEASE PROTEIN POTI"/>
    <property type="match status" value="1"/>
</dbReference>
<feature type="transmembrane region" description="Helical" evidence="8">
    <location>
        <begin position="243"/>
        <end position="261"/>
    </location>
</feature>
<protein>
    <recommendedName>
        <fullName evidence="9">ABC transmembrane type-1 domain-containing protein</fullName>
    </recommendedName>
</protein>
<feature type="transmembrane region" description="Helical" evidence="8">
    <location>
        <begin position="21"/>
        <end position="43"/>
    </location>
</feature>
<dbReference type="InterPro" id="IPR035906">
    <property type="entry name" value="MetI-like_sf"/>
</dbReference>
<evidence type="ECO:0000313" key="10">
    <source>
        <dbReference type="EMBL" id="BCN31260.1"/>
    </source>
</evidence>
<dbReference type="GO" id="GO:0055085">
    <property type="term" value="P:transmembrane transport"/>
    <property type="evidence" value="ECO:0007669"/>
    <property type="project" value="InterPro"/>
</dbReference>
<dbReference type="KEGG" id="ahb:bsdtb5_25550"/>
<evidence type="ECO:0000259" key="9">
    <source>
        <dbReference type="PROSITE" id="PS50928"/>
    </source>
</evidence>
<dbReference type="Proteomes" id="UP000595897">
    <property type="component" value="Chromosome"/>
</dbReference>
<dbReference type="CDD" id="cd06261">
    <property type="entry name" value="TM_PBP2"/>
    <property type="match status" value="1"/>
</dbReference>
<keyword evidence="4" id="KW-1003">Cell membrane</keyword>
<evidence type="ECO:0000256" key="1">
    <source>
        <dbReference type="ARBA" id="ARBA00004651"/>
    </source>
</evidence>
<evidence type="ECO:0000256" key="6">
    <source>
        <dbReference type="ARBA" id="ARBA00022989"/>
    </source>
</evidence>
<dbReference type="SUPFAM" id="SSF161098">
    <property type="entry name" value="MetI-like"/>
    <property type="match status" value="1"/>
</dbReference>
<evidence type="ECO:0000256" key="4">
    <source>
        <dbReference type="ARBA" id="ARBA00022475"/>
    </source>
</evidence>
<accession>A0A7R7ELU9</accession>
<evidence type="ECO:0000313" key="11">
    <source>
        <dbReference type="Proteomes" id="UP000595897"/>
    </source>
</evidence>
<feature type="transmembrane region" description="Helical" evidence="8">
    <location>
        <begin position="77"/>
        <end position="99"/>
    </location>
</feature>
<keyword evidence="7 8" id="KW-0472">Membrane</keyword>
<dbReference type="Gene3D" id="1.10.3720.10">
    <property type="entry name" value="MetI-like"/>
    <property type="match status" value="1"/>
</dbReference>
<dbReference type="AlphaFoldDB" id="A0A7R7ELU9"/>
<comment type="subcellular location">
    <subcellularLocation>
        <location evidence="1 8">Cell membrane</location>
        <topology evidence="1 8">Multi-pass membrane protein</topology>
    </subcellularLocation>
</comment>
<dbReference type="PROSITE" id="PS50928">
    <property type="entry name" value="ABC_TM1"/>
    <property type="match status" value="1"/>
</dbReference>
<dbReference type="PANTHER" id="PTHR43848:SF2">
    <property type="entry name" value="PUTRESCINE TRANSPORT SYSTEM PERMEASE PROTEIN POTI"/>
    <property type="match status" value="1"/>
</dbReference>
<organism evidence="10 11">
    <name type="scientific">Anaeromicropila herbilytica</name>
    <dbReference type="NCBI Taxonomy" id="2785025"/>
    <lineage>
        <taxon>Bacteria</taxon>
        <taxon>Bacillati</taxon>
        <taxon>Bacillota</taxon>
        <taxon>Clostridia</taxon>
        <taxon>Lachnospirales</taxon>
        <taxon>Lachnospiraceae</taxon>
        <taxon>Anaeromicropila</taxon>
    </lineage>
</organism>
<proteinExistence type="inferred from homology"/>
<dbReference type="Pfam" id="PF00528">
    <property type="entry name" value="BPD_transp_1"/>
    <property type="match status" value="1"/>
</dbReference>
<evidence type="ECO:0000256" key="7">
    <source>
        <dbReference type="ARBA" id="ARBA00023136"/>
    </source>
</evidence>
<keyword evidence="5 8" id="KW-0812">Transmembrane</keyword>
<evidence type="ECO:0000256" key="5">
    <source>
        <dbReference type="ARBA" id="ARBA00022692"/>
    </source>
</evidence>
<feature type="transmembrane region" description="Helical" evidence="8">
    <location>
        <begin position="141"/>
        <end position="160"/>
    </location>
</feature>